<dbReference type="HOGENOM" id="CLU_918181_0_0_1"/>
<feature type="chain" id="PRO_5003190579" evidence="1">
    <location>
        <begin position="18"/>
        <end position="303"/>
    </location>
</feature>
<organism evidence="3">
    <name type="scientific">Arthroderma gypseum (strain ATCC MYA-4604 / CBS 118893)</name>
    <name type="common">Microsporum gypseum</name>
    <dbReference type="NCBI Taxonomy" id="535722"/>
    <lineage>
        <taxon>Eukaryota</taxon>
        <taxon>Fungi</taxon>
        <taxon>Dikarya</taxon>
        <taxon>Ascomycota</taxon>
        <taxon>Pezizomycotina</taxon>
        <taxon>Eurotiomycetes</taxon>
        <taxon>Eurotiomycetidae</taxon>
        <taxon>Onygenales</taxon>
        <taxon>Arthrodermataceae</taxon>
        <taxon>Nannizzia</taxon>
    </lineage>
</organism>
<dbReference type="AlphaFoldDB" id="E4UVD2"/>
<gene>
    <name evidence="2" type="ORF">MGYG_05260</name>
</gene>
<sequence>MLVSALLVASCISHVIGSALPNDHIVADLVTRENPGEGIQIINDDPWLKELGNKLKRRQDGNNFPYIEEIRKLLKSGCQIHGQAPPAGEVDPVQTDNECKLGCGGYCNPGATYTHSLLKEVKEVKVTSNPHIDEVFENPNADPLDIEVKKGTAETHGSTKGWSIGLELGGNIAGTHGPLSAVFSGQRTQLTQESRTETVEVTWKGKCPPRTECRVITMTFQLTVQGLCDNTGYVYCLTGHPTKRDMCGNDKYNLLKCFCPELQNRLNELCPPGQKPCTIVFPLTKPEGGLRSVQFIQEVPLKA</sequence>
<name>E4UVD2_ARTGP</name>
<dbReference type="OrthoDB" id="4173920at2759"/>
<dbReference type="GeneID" id="10027943"/>
<keyword evidence="1" id="KW-0732">Signal</keyword>
<dbReference type="RefSeq" id="XP_003172670.1">
    <property type="nucleotide sequence ID" value="XM_003172622.1"/>
</dbReference>
<reference evidence="3" key="1">
    <citation type="journal article" date="2012" name="MBio">
        <title>Comparative genome analysis of Trichophyton rubrum and related dermatophytes reveals candidate genes involved in infection.</title>
        <authorList>
            <person name="Martinez D.A."/>
            <person name="Oliver B.G."/>
            <person name="Graeser Y."/>
            <person name="Goldberg J.M."/>
            <person name="Li W."/>
            <person name="Martinez-Rossi N.M."/>
            <person name="Monod M."/>
            <person name="Shelest E."/>
            <person name="Barton R.C."/>
            <person name="Birch E."/>
            <person name="Brakhage A.A."/>
            <person name="Chen Z."/>
            <person name="Gurr S.J."/>
            <person name="Heiman D."/>
            <person name="Heitman J."/>
            <person name="Kosti I."/>
            <person name="Rossi A."/>
            <person name="Saif S."/>
            <person name="Samalova M."/>
            <person name="Saunders C.W."/>
            <person name="Shea T."/>
            <person name="Summerbell R.C."/>
            <person name="Xu J."/>
            <person name="Young S."/>
            <person name="Zeng Q."/>
            <person name="Birren B.W."/>
            <person name="Cuomo C.A."/>
            <person name="White T.C."/>
        </authorList>
    </citation>
    <scope>NUCLEOTIDE SEQUENCE [LARGE SCALE GENOMIC DNA]</scope>
    <source>
        <strain evidence="3">ATCC MYA-4604 / CBS 118893</strain>
    </source>
</reference>
<evidence type="ECO:0000256" key="1">
    <source>
        <dbReference type="SAM" id="SignalP"/>
    </source>
</evidence>
<evidence type="ECO:0000313" key="3">
    <source>
        <dbReference type="Proteomes" id="UP000002669"/>
    </source>
</evidence>
<proteinExistence type="predicted"/>
<dbReference type="eggNOG" id="ENOG502RQN4">
    <property type="taxonomic scope" value="Eukaryota"/>
</dbReference>
<accession>E4UVD2</accession>
<dbReference type="VEuPathDB" id="FungiDB:MGYG_05260"/>
<dbReference type="InParanoid" id="E4UVD2"/>
<protein>
    <submittedName>
        <fullName evidence="2">Uncharacterized protein</fullName>
    </submittedName>
</protein>
<keyword evidence="3" id="KW-1185">Reference proteome</keyword>
<feature type="signal peptide" evidence="1">
    <location>
        <begin position="1"/>
        <end position="17"/>
    </location>
</feature>
<dbReference type="OMA" id="SWKGKCP"/>
<evidence type="ECO:0000313" key="2">
    <source>
        <dbReference type="EMBL" id="EFR02259.1"/>
    </source>
</evidence>
<dbReference type="EMBL" id="DS989825">
    <property type="protein sequence ID" value="EFR02259.1"/>
    <property type="molecule type" value="Genomic_DNA"/>
</dbReference>
<dbReference type="Proteomes" id="UP000002669">
    <property type="component" value="Unassembled WGS sequence"/>
</dbReference>